<accession>A0ABT9I1X1</accession>
<dbReference type="Pfam" id="PF16108">
    <property type="entry name" value="DUF4826"/>
    <property type="match status" value="1"/>
</dbReference>
<dbReference type="InterPro" id="IPR032251">
    <property type="entry name" value="DUF4826"/>
</dbReference>
<keyword evidence="2" id="KW-1185">Reference proteome</keyword>
<name>A0ABT9I1X1_9GAMM</name>
<sequence>MSEQLTQEQLAQAEQERAEWVRIQFQKANEYLASKGIVSDNVAVTESRYLPPYFAIWKLNTKDKHAYWVVSGDLPTDHIAFSAAANAREAVRAFSLHWQLKAQQIIDSGTTDKTQTEFAQILVHRAQALYEMFEKDELWQSAPVN</sequence>
<protein>
    <submittedName>
        <fullName evidence="1">DUF4826 family protein</fullName>
    </submittedName>
</protein>
<evidence type="ECO:0000313" key="2">
    <source>
        <dbReference type="Proteomes" id="UP001231109"/>
    </source>
</evidence>
<dbReference type="RefSeq" id="WP_305976490.1">
    <property type="nucleotide sequence ID" value="NZ_JAPJDZ010000036.1"/>
</dbReference>
<dbReference type="Proteomes" id="UP001231109">
    <property type="component" value="Unassembled WGS sequence"/>
</dbReference>
<dbReference type="EMBL" id="JAPJDZ010000036">
    <property type="protein sequence ID" value="MDP5137040.1"/>
    <property type="molecule type" value="Genomic_DNA"/>
</dbReference>
<organism evidence="1 2">
    <name type="scientific">Rheinheimera baltica</name>
    <dbReference type="NCBI Taxonomy" id="67576"/>
    <lineage>
        <taxon>Bacteria</taxon>
        <taxon>Pseudomonadati</taxon>
        <taxon>Pseudomonadota</taxon>
        <taxon>Gammaproteobacteria</taxon>
        <taxon>Chromatiales</taxon>
        <taxon>Chromatiaceae</taxon>
        <taxon>Rheinheimera</taxon>
    </lineage>
</organism>
<reference evidence="1 2" key="1">
    <citation type="submission" date="2022-11" db="EMBL/GenBank/DDBJ databases">
        <title>Viruses from the air-sea interface of a natural surface slick.</title>
        <authorList>
            <person name="Rahlff J."/>
            <person name="Holmfeldt K."/>
        </authorList>
    </citation>
    <scope>NUCLEOTIDE SEQUENCE [LARGE SCALE GENOMIC DNA]</scope>
    <source>
        <strain evidence="1 2">SMS4</strain>
    </source>
</reference>
<proteinExistence type="predicted"/>
<gene>
    <name evidence="1" type="ORF">ORJ04_13885</name>
</gene>
<evidence type="ECO:0000313" key="1">
    <source>
        <dbReference type="EMBL" id="MDP5137040.1"/>
    </source>
</evidence>
<comment type="caution">
    <text evidence="1">The sequence shown here is derived from an EMBL/GenBank/DDBJ whole genome shotgun (WGS) entry which is preliminary data.</text>
</comment>